<name>A0A7R9ABB1_9CRUS</name>
<dbReference type="GO" id="GO:0012505">
    <property type="term" value="C:endomembrane system"/>
    <property type="evidence" value="ECO:0007669"/>
    <property type="project" value="UniProtKB-SubCell"/>
</dbReference>
<gene>
    <name evidence="11" type="ORF">DSTB1V02_LOCUS10795</name>
</gene>
<evidence type="ECO:0000256" key="5">
    <source>
        <dbReference type="ARBA" id="ARBA00022989"/>
    </source>
</evidence>
<keyword evidence="7 10" id="KW-0472">Membrane</keyword>
<sequence length="189" mass="21036">MVGAMGRMGRKCGKWVAGTLFEYETPQNVRVRNKRVGVLHRILQLCIVAYYIGYVMIYERGFEERCDVESTVTTKMKGGVYVSVEHLDTAVPGAICDVDVNGTCHAGETLPLGNGVTTGRCVPSDRSGGNHTCEIHAWCPVENDDAGAQVLREDVQDYTVLLKNFISFPKFGHKYRRCEATRLRSRAES</sequence>
<keyword evidence="3" id="KW-0813">Transport</keyword>
<dbReference type="Gene3D" id="2.60.490.10">
    <property type="entry name" value="atp-gated p2x4 ion channel domain"/>
    <property type="match status" value="1"/>
</dbReference>
<evidence type="ECO:0000313" key="12">
    <source>
        <dbReference type="Proteomes" id="UP000677054"/>
    </source>
</evidence>
<evidence type="ECO:0000256" key="2">
    <source>
        <dbReference type="ARBA" id="ARBA00009848"/>
    </source>
</evidence>
<evidence type="ECO:0000256" key="1">
    <source>
        <dbReference type="ARBA" id="ARBA00004308"/>
    </source>
</evidence>
<dbReference type="GO" id="GO:0004931">
    <property type="term" value="F:extracellularly ATP-gated monoatomic cation channel activity"/>
    <property type="evidence" value="ECO:0007669"/>
    <property type="project" value="TreeGrafter"/>
</dbReference>
<keyword evidence="5 10" id="KW-1133">Transmembrane helix</keyword>
<evidence type="ECO:0000256" key="8">
    <source>
        <dbReference type="ARBA" id="ARBA00023286"/>
    </source>
</evidence>
<protein>
    <submittedName>
        <fullName evidence="11">Uncharacterized protein</fullName>
    </submittedName>
</protein>
<proteinExistence type="inferred from homology"/>
<evidence type="ECO:0000256" key="10">
    <source>
        <dbReference type="SAM" id="Phobius"/>
    </source>
</evidence>
<keyword evidence="12" id="KW-1185">Reference proteome</keyword>
<dbReference type="EMBL" id="LR902743">
    <property type="protein sequence ID" value="CAD7251027.1"/>
    <property type="molecule type" value="Genomic_DNA"/>
</dbReference>
<comment type="subcellular location">
    <subcellularLocation>
        <location evidence="1">Endomembrane system</location>
    </subcellularLocation>
</comment>
<organism evidence="11">
    <name type="scientific">Darwinula stevensoni</name>
    <dbReference type="NCBI Taxonomy" id="69355"/>
    <lineage>
        <taxon>Eukaryota</taxon>
        <taxon>Metazoa</taxon>
        <taxon>Ecdysozoa</taxon>
        <taxon>Arthropoda</taxon>
        <taxon>Crustacea</taxon>
        <taxon>Oligostraca</taxon>
        <taxon>Ostracoda</taxon>
        <taxon>Podocopa</taxon>
        <taxon>Podocopida</taxon>
        <taxon>Darwinulocopina</taxon>
        <taxon>Darwinuloidea</taxon>
        <taxon>Darwinulidae</taxon>
        <taxon>Darwinula</taxon>
    </lineage>
</organism>
<dbReference type="PANTHER" id="PTHR10125:SF31">
    <property type="entry name" value="P2X RECEPTOR E"/>
    <property type="match status" value="1"/>
</dbReference>
<accession>A0A7R9ABB1</accession>
<dbReference type="Proteomes" id="UP000677054">
    <property type="component" value="Unassembled WGS sequence"/>
</dbReference>
<dbReference type="AlphaFoldDB" id="A0A7R9ABB1"/>
<feature type="transmembrane region" description="Helical" evidence="10">
    <location>
        <begin position="38"/>
        <end position="57"/>
    </location>
</feature>
<evidence type="ECO:0000256" key="9">
    <source>
        <dbReference type="ARBA" id="ARBA00023303"/>
    </source>
</evidence>
<evidence type="ECO:0000313" key="11">
    <source>
        <dbReference type="EMBL" id="CAD7251027.1"/>
    </source>
</evidence>
<dbReference type="Pfam" id="PF00864">
    <property type="entry name" value="P2X_receptor"/>
    <property type="match status" value="2"/>
</dbReference>
<keyword evidence="9" id="KW-0407">Ion channel</keyword>
<dbReference type="OrthoDB" id="494673at2759"/>
<comment type="similarity">
    <text evidence="2">Belongs to the P2X receptor family.</text>
</comment>
<dbReference type="GO" id="GO:0070588">
    <property type="term" value="P:calcium ion transmembrane transport"/>
    <property type="evidence" value="ECO:0007669"/>
    <property type="project" value="TreeGrafter"/>
</dbReference>
<keyword evidence="4 10" id="KW-0812">Transmembrane</keyword>
<dbReference type="InterPro" id="IPR059116">
    <property type="entry name" value="P2X_receptor"/>
</dbReference>
<evidence type="ECO:0000256" key="6">
    <source>
        <dbReference type="ARBA" id="ARBA00023065"/>
    </source>
</evidence>
<keyword evidence="6" id="KW-0406">Ion transport</keyword>
<dbReference type="Gene3D" id="1.10.287.940">
    <property type="entry name" value="atp-gated p2x4 ion channel"/>
    <property type="match status" value="1"/>
</dbReference>
<reference evidence="11" key="1">
    <citation type="submission" date="2020-11" db="EMBL/GenBank/DDBJ databases">
        <authorList>
            <person name="Tran Van P."/>
        </authorList>
    </citation>
    <scope>NUCLEOTIDE SEQUENCE</scope>
</reference>
<dbReference type="EMBL" id="CAJPEV010003226">
    <property type="protein sequence ID" value="CAG0899266.1"/>
    <property type="molecule type" value="Genomic_DNA"/>
</dbReference>
<keyword evidence="8" id="KW-1071">Ligand-gated ion channel</keyword>
<evidence type="ECO:0000256" key="7">
    <source>
        <dbReference type="ARBA" id="ARBA00023136"/>
    </source>
</evidence>
<dbReference type="InterPro" id="IPR027309">
    <property type="entry name" value="P2X_extracellular_dom_sf"/>
</dbReference>
<dbReference type="PANTHER" id="PTHR10125">
    <property type="entry name" value="P2X PURINOCEPTOR"/>
    <property type="match status" value="1"/>
</dbReference>
<dbReference type="GO" id="GO:0016020">
    <property type="term" value="C:membrane"/>
    <property type="evidence" value="ECO:0007669"/>
    <property type="project" value="TreeGrafter"/>
</dbReference>
<evidence type="ECO:0000256" key="3">
    <source>
        <dbReference type="ARBA" id="ARBA00022448"/>
    </source>
</evidence>
<evidence type="ECO:0000256" key="4">
    <source>
        <dbReference type="ARBA" id="ARBA00022692"/>
    </source>
</evidence>
<dbReference type="GO" id="GO:0098794">
    <property type="term" value="C:postsynapse"/>
    <property type="evidence" value="ECO:0007669"/>
    <property type="project" value="GOC"/>
</dbReference>